<keyword evidence="1" id="KW-0328">Glycosyltransferase</keyword>
<keyword evidence="5" id="KW-1185">Reference proteome</keyword>
<comment type="caution">
    <text evidence="4">The sequence shown here is derived from an EMBL/GenBank/DDBJ whole genome shotgun (WGS) entry which is preliminary data.</text>
</comment>
<proteinExistence type="predicted"/>
<dbReference type="SUPFAM" id="SSF53756">
    <property type="entry name" value="UDP-Glycosyltransferase/glycogen phosphorylase"/>
    <property type="match status" value="1"/>
</dbReference>
<evidence type="ECO:0000313" key="4">
    <source>
        <dbReference type="EMBL" id="CAK9054814.1"/>
    </source>
</evidence>
<dbReference type="InterPro" id="IPR038013">
    <property type="entry name" value="ALG11"/>
</dbReference>
<evidence type="ECO:0000259" key="2">
    <source>
        <dbReference type="Pfam" id="PF00534"/>
    </source>
</evidence>
<organism evidence="4 5">
    <name type="scientific">Durusdinium trenchii</name>
    <dbReference type="NCBI Taxonomy" id="1381693"/>
    <lineage>
        <taxon>Eukaryota</taxon>
        <taxon>Sar</taxon>
        <taxon>Alveolata</taxon>
        <taxon>Dinophyceae</taxon>
        <taxon>Suessiales</taxon>
        <taxon>Symbiodiniaceae</taxon>
        <taxon>Durusdinium</taxon>
    </lineage>
</organism>
<gene>
    <name evidence="3" type="ORF">CCMP2556_LOCUS27110</name>
    <name evidence="4" type="ORF">CCMP2556_LOCUS27365</name>
</gene>
<dbReference type="EMBL" id="CAXAMN010019668">
    <property type="protein sequence ID" value="CAK9054814.1"/>
    <property type="molecule type" value="Genomic_DNA"/>
</dbReference>
<feature type="domain" description="Glycosyl transferase family 1" evidence="2">
    <location>
        <begin position="7"/>
        <end position="152"/>
    </location>
</feature>
<accession>A0ABP0MVP8</accession>
<sequence>MRTSDGENNQARLVLAGGCRDDGDRARVEALQKLCAELGLRQQGVTQDWDVSFRTNVPLKEMQALLSQADVGLHTMRDEHFGISVVEFMAAGAVVIAHNSAGPSMDIVTPLPDGRMTGLLANDDEDYAKKLVETLDQMSAEQRLDMAKAAREAVRDRFSQEAFEETVAERLVLPLRRTAPSKHS</sequence>
<dbReference type="EMBL" id="CAXAMN010019335">
    <property type="protein sequence ID" value="CAK9054152.1"/>
    <property type="molecule type" value="Genomic_DNA"/>
</dbReference>
<dbReference type="Pfam" id="PF00534">
    <property type="entry name" value="Glycos_transf_1"/>
    <property type="match status" value="1"/>
</dbReference>
<evidence type="ECO:0000313" key="5">
    <source>
        <dbReference type="Proteomes" id="UP001642484"/>
    </source>
</evidence>
<dbReference type="PANTHER" id="PTHR45919:SF1">
    <property type="entry name" value="GDP-MAN:MAN(3)GLCNAC(2)-PP-DOL ALPHA-1,2-MANNOSYLTRANSFERASE"/>
    <property type="match status" value="1"/>
</dbReference>
<name>A0ABP0MVP8_9DINO</name>
<protein>
    <recommendedName>
        <fullName evidence="2">Glycosyl transferase family 1 domain-containing protein</fullName>
    </recommendedName>
</protein>
<evidence type="ECO:0000256" key="1">
    <source>
        <dbReference type="ARBA" id="ARBA00022676"/>
    </source>
</evidence>
<dbReference type="InterPro" id="IPR001296">
    <property type="entry name" value="Glyco_trans_1"/>
</dbReference>
<dbReference type="PANTHER" id="PTHR45919">
    <property type="entry name" value="GDP-MAN:MAN(3)GLCNAC(2)-PP-DOL ALPHA-1,2-MANNOSYLTRANSFERASE"/>
    <property type="match status" value="1"/>
</dbReference>
<evidence type="ECO:0000313" key="3">
    <source>
        <dbReference type="EMBL" id="CAK9054152.1"/>
    </source>
</evidence>
<dbReference type="Proteomes" id="UP001642484">
    <property type="component" value="Unassembled WGS sequence"/>
</dbReference>
<keyword evidence="1" id="KW-0808">Transferase</keyword>
<dbReference type="Gene3D" id="3.40.50.2000">
    <property type="entry name" value="Glycogen Phosphorylase B"/>
    <property type="match status" value="1"/>
</dbReference>
<reference evidence="4 5" key="1">
    <citation type="submission" date="2024-02" db="EMBL/GenBank/DDBJ databases">
        <authorList>
            <person name="Chen Y."/>
            <person name="Shah S."/>
            <person name="Dougan E. K."/>
            <person name="Thang M."/>
            <person name="Chan C."/>
        </authorList>
    </citation>
    <scope>NUCLEOTIDE SEQUENCE [LARGE SCALE GENOMIC DNA]</scope>
</reference>